<reference evidence="5" key="1">
    <citation type="journal article" date="2021" name="Proc. Natl. Acad. Sci. U.S.A.">
        <title>A Catalog of Tens of Thousands of Viruses from Human Metagenomes Reveals Hidden Associations with Chronic Diseases.</title>
        <authorList>
            <person name="Tisza M.J."/>
            <person name="Buck C.B."/>
        </authorList>
    </citation>
    <scope>NUCLEOTIDE SEQUENCE</scope>
    <source>
        <strain evidence="5">CtZUr4</strain>
    </source>
</reference>
<dbReference type="Pfam" id="PF10145">
    <property type="entry name" value="PhageMin_Tail"/>
    <property type="match status" value="1"/>
</dbReference>
<name>A0A8S5STH5_9CAUD</name>
<sequence>MAYGNIKGITIEINGDTSKLTTALRNVDKQARDTTRNLRDIQAALKYDKSKGPELAEQKQRELARAIENTKEKLDVLKKGQAEMSDEFRKTSEGAAAYDNLTREIWKTERQLKSFEAQSDRSYQKLAKVRDEATKFGKTAQDIGGEMTKKLTTPILGLGTVAGKITTDFDEKMSKVQAISGATGSDFDALREKAREMGAKTQFSASEAAEAMNYMAMAGWKSKDMISGIDGVMNLAAASGEDLATTSDIVTDALTAFGLEAKDSSHFADILATASANSNTNVSMMGETFKYIAPLAGTLGYSAEDTAVAIGLMANSGIKASCGAAVKKLAA</sequence>
<organism evidence="5">
    <name type="scientific">Siphoviridae sp. ctZUr4</name>
    <dbReference type="NCBI Taxonomy" id="2827892"/>
    <lineage>
        <taxon>Viruses</taxon>
        <taxon>Duplodnaviria</taxon>
        <taxon>Heunggongvirae</taxon>
        <taxon>Uroviricota</taxon>
        <taxon>Caudoviricetes</taxon>
    </lineage>
</organism>
<evidence type="ECO:0000256" key="2">
    <source>
        <dbReference type="ARBA" id="ARBA00022612"/>
    </source>
</evidence>
<feature type="domain" description="Phage tail tape measure protein" evidence="4">
    <location>
        <begin position="191"/>
        <end position="321"/>
    </location>
</feature>
<feature type="coiled-coil region" evidence="3">
    <location>
        <begin position="24"/>
        <end position="118"/>
    </location>
</feature>
<evidence type="ECO:0000256" key="3">
    <source>
        <dbReference type="SAM" id="Coils"/>
    </source>
</evidence>
<dbReference type="EMBL" id="BK032677">
    <property type="protein sequence ID" value="DAF54313.1"/>
    <property type="molecule type" value="Genomic_DNA"/>
</dbReference>
<dbReference type="NCBIfam" id="TIGR01760">
    <property type="entry name" value="tape_meas_TP901"/>
    <property type="match status" value="1"/>
</dbReference>
<dbReference type="InterPro" id="IPR010090">
    <property type="entry name" value="Phage_tape_meas"/>
</dbReference>
<dbReference type="PANTHER" id="PTHR37813:SF1">
    <property type="entry name" value="FELS-2 PROPHAGE PROTEIN"/>
    <property type="match status" value="1"/>
</dbReference>
<evidence type="ECO:0000313" key="5">
    <source>
        <dbReference type="EMBL" id="DAF54313.1"/>
    </source>
</evidence>
<protein>
    <submittedName>
        <fullName evidence="5">Minor tail protein</fullName>
    </submittedName>
</protein>
<keyword evidence="2" id="KW-1188">Viral release from host cell</keyword>
<keyword evidence="3" id="KW-0175">Coiled coil</keyword>
<evidence type="ECO:0000259" key="4">
    <source>
        <dbReference type="Pfam" id="PF10145"/>
    </source>
</evidence>
<dbReference type="GO" id="GO:0098003">
    <property type="term" value="P:viral tail assembly"/>
    <property type="evidence" value="ECO:0007669"/>
    <property type="project" value="UniProtKB-KW"/>
</dbReference>
<keyword evidence="1" id="KW-1245">Viral tail assembly</keyword>
<accession>A0A8S5STH5</accession>
<proteinExistence type="predicted"/>
<dbReference type="PANTHER" id="PTHR37813">
    <property type="entry name" value="FELS-2 PROPHAGE PROTEIN"/>
    <property type="match status" value="1"/>
</dbReference>
<evidence type="ECO:0000256" key="1">
    <source>
        <dbReference type="ARBA" id="ARBA00022465"/>
    </source>
</evidence>